<evidence type="ECO:0000313" key="4">
    <source>
        <dbReference type="Proteomes" id="UP001620339"/>
    </source>
</evidence>
<evidence type="ECO:0000259" key="2">
    <source>
        <dbReference type="Pfam" id="PF10882"/>
    </source>
</evidence>
<proteinExistence type="predicted"/>
<comment type="caution">
    <text evidence="3">The sequence shown here is derived from an EMBL/GenBank/DDBJ whole genome shotgun (WGS) entry which is preliminary data.</text>
</comment>
<evidence type="ECO:0000313" key="3">
    <source>
        <dbReference type="EMBL" id="MFK2877065.1"/>
    </source>
</evidence>
<reference evidence="3 4" key="1">
    <citation type="submission" date="2020-10" db="EMBL/GenBank/DDBJ databases">
        <title>Phylogeny of dyella-like bacteria.</title>
        <authorList>
            <person name="Fu J."/>
        </authorList>
    </citation>
    <scope>NUCLEOTIDE SEQUENCE [LARGE SCALE GENOMIC DNA]</scope>
    <source>
        <strain evidence="3 4">KACC 19113</strain>
    </source>
</reference>
<dbReference type="Proteomes" id="UP001620339">
    <property type="component" value="Unassembled WGS sequence"/>
</dbReference>
<feature type="domain" description="Bacterial Pleckstrin homology" evidence="2">
    <location>
        <begin position="66"/>
        <end position="162"/>
    </location>
</feature>
<organism evidence="3 4">
    <name type="scientific">Rhodanobacter hydrolyticus</name>
    <dbReference type="NCBI Taxonomy" id="2250595"/>
    <lineage>
        <taxon>Bacteria</taxon>
        <taxon>Pseudomonadati</taxon>
        <taxon>Pseudomonadota</taxon>
        <taxon>Gammaproteobacteria</taxon>
        <taxon>Lysobacterales</taxon>
        <taxon>Rhodanobacteraceae</taxon>
        <taxon>Rhodanobacter</taxon>
    </lineage>
</organism>
<keyword evidence="4" id="KW-1185">Reference proteome</keyword>
<keyword evidence="1" id="KW-1133">Transmembrane helix</keyword>
<protein>
    <recommendedName>
        <fullName evidence="2">Bacterial Pleckstrin homology domain-containing protein</fullName>
    </recommendedName>
</protein>
<sequence length="175" mass="19070">MQTSRPAAPWGTFLKGISIAVTLLLLGVFLLVAYFVPGQTLPRVRTVVMVLPTSILLISLLFVVRDYTVHGGVLHVRRLLWTTRVALGELREATIDPNAGAGSIRLFGNGGLFSFSGWFRNAKLGRYRAFVTDWQQAVVLRGDLCTVVLSPADPSGLVRDLQASVTPKVPPRTLS</sequence>
<keyword evidence="1" id="KW-0812">Transmembrane</keyword>
<evidence type="ECO:0000256" key="1">
    <source>
        <dbReference type="SAM" id="Phobius"/>
    </source>
</evidence>
<dbReference type="EMBL" id="JADIKK010000008">
    <property type="protein sequence ID" value="MFK2877065.1"/>
    <property type="molecule type" value="Genomic_DNA"/>
</dbReference>
<accession>A0ABW8J678</accession>
<keyword evidence="1" id="KW-0472">Membrane</keyword>
<dbReference type="Pfam" id="PF10882">
    <property type="entry name" value="bPH_5"/>
    <property type="match status" value="1"/>
</dbReference>
<name>A0ABW8J678_9GAMM</name>
<feature type="transmembrane region" description="Helical" evidence="1">
    <location>
        <begin position="12"/>
        <end position="35"/>
    </location>
</feature>
<dbReference type="InterPro" id="IPR027783">
    <property type="entry name" value="Bacterial_PH-related"/>
</dbReference>
<dbReference type="RefSeq" id="WP_404613143.1">
    <property type="nucleotide sequence ID" value="NZ_JADIKK010000008.1"/>
</dbReference>
<feature type="transmembrane region" description="Helical" evidence="1">
    <location>
        <begin position="47"/>
        <end position="64"/>
    </location>
</feature>
<gene>
    <name evidence="3" type="ORF">ISP25_08305</name>
</gene>